<dbReference type="Gene3D" id="3.30.450.90">
    <property type="match status" value="1"/>
</dbReference>
<gene>
    <name evidence="5" type="ORF">A2Z78_00450</name>
</gene>
<dbReference type="InterPro" id="IPR003593">
    <property type="entry name" value="AAA+_ATPase"/>
</dbReference>
<comment type="caution">
    <text evidence="5">The sequence shown here is derived from an EMBL/GenBank/DDBJ whole genome shotgun (WGS) entry which is preliminary data.</text>
</comment>
<organism evidence="5 6">
    <name type="scientific">Candidatus Nealsonbacteria bacterium RBG_13_36_15</name>
    <dbReference type="NCBI Taxonomy" id="1801660"/>
    <lineage>
        <taxon>Bacteria</taxon>
        <taxon>Candidatus Nealsoniibacteriota</taxon>
    </lineage>
</organism>
<dbReference type="AlphaFoldDB" id="A0A1G2DX81"/>
<protein>
    <recommendedName>
        <fullName evidence="4">Bacterial type II secretion system protein E domain-containing protein</fullName>
    </recommendedName>
</protein>
<comment type="similarity">
    <text evidence="1">Belongs to the GSP E family.</text>
</comment>
<dbReference type="InterPro" id="IPR027417">
    <property type="entry name" value="P-loop_NTPase"/>
</dbReference>
<dbReference type="Proteomes" id="UP000176752">
    <property type="component" value="Unassembled WGS sequence"/>
</dbReference>
<evidence type="ECO:0000256" key="2">
    <source>
        <dbReference type="ARBA" id="ARBA00022741"/>
    </source>
</evidence>
<evidence type="ECO:0000313" key="5">
    <source>
        <dbReference type="EMBL" id="OGZ17610.1"/>
    </source>
</evidence>
<name>A0A1G2DX81_9BACT</name>
<sequence>MNSSNSKITGEIKISPSALKKLQKKAINIPSFKGIIEAYLGKRATDLAEILLGGGVLLEASDIHIEPEEERAKLRLRIDGILQDVLFFDWKIYETLLSRVKLLAGLKLNIADRPQDGRFSILIISAKEKKKESIEIRASSLPTEHGESIVLRILNPKSLITIEALGLRKDLLEFFKKEIKQPNGMIIVTGPTGSGKTTTLYAFLKEIQKPEIKIITIEDPIEYHLTGISQTQVNPAKKYDFASGLRSIVRQDPDVILVGEIRDLETAQIALQAALTGHLVLTTLHTNDAAGTIARLQALGEKPVNIAPAINLAIAQRLVRKICQECKRLSVISPVNFKKIKEELKNIPKSINLPALRPGLKIPQIKGCSACNFTGYRGRVGIFEAFLVNDKMEKFILSSPSIAALRKYATEEGMLTMKHDGLIKVLQGITTIEEVERVAGTE</sequence>
<dbReference type="GO" id="GO:0005886">
    <property type="term" value="C:plasma membrane"/>
    <property type="evidence" value="ECO:0007669"/>
    <property type="project" value="TreeGrafter"/>
</dbReference>
<dbReference type="GO" id="GO:0005524">
    <property type="term" value="F:ATP binding"/>
    <property type="evidence" value="ECO:0007669"/>
    <property type="project" value="UniProtKB-KW"/>
</dbReference>
<keyword evidence="3" id="KW-0067">ATP-binding</keyword>
<feature type="domain" description="Bacterial type II secretion system protein E" evidence="4">
    <location>
        <begin position="249"/>
        <end position="263"/>
    </location>
</feature>
<dbReference type="PANTHER" id="PTHR30258">
    <property type="entry name" value="TYPE II SECRETION SYSTEM PROTEIN GSPE-RELATED"/>
    <property type="match status" value="1"/>
</dbReference>
<evidence type="ECO:0000256" key="1">
    <source>
        <dbReference type="ARBA" id="ARBA00006611"/>
    </source>
</evidence>
<keyword evidence="2" id="KW-0547">Nucleotide-binding</keyword>
<dbReference type="CDD" id="cd01129">
    <property type="entry name" value="PulE-GspE-like"/>
    <property type="match status" value="1"/>
</dbReference>
<dbReference type="STRING" id="1801660.A2Z78_00450"/>
<dbReference type="SMART" id="SM00382">
    <property type="entry name" value="AAA"/>
    <property type="match status" value="1"/>
</dbReference>
<dbReference type="PANTHER" id="PTHR30258:SF2">
    <property type="entry name" value="COMG OPERON PROTEIN 1"/>
    <property type="match status" value="1"/>
</dbReference>
<dbReference type="InterPro" id="IPR001482">
    <property type="entry name" value="T2SS/T4SS_dom"/>
</dbReference>
<dbReference type="GO" id="GO:0016887">
    <property type="term" value="F:ATP hydrolysis activity"/>
    <property type="evidence" value="ECO:0007669"/>
    <property type="project" value="TreeGrafter"/>
</dbReference>
<accession>A0A1G2DX81</accession>
<evidence type="ECO:0000313" key="6">
    <source>
        <dbReference type="Proteomes" id="UP000176752"/>
    </source>
</evidence>
<dbReference type="EMBL" id="MHLV01000019">
    <property type="protein sequence ID" value="OGZ17610.1"/>
    <property type="molecule type" value="Genomic_DNA"/>
</dbReference>
<dbReference type="Gene3D" id="3.40.50.300">
    <property type="entry name" value="P-loop containing nucleotide triphosphate hydrolases"/>
    <property type="match status" value="1"/>
</dbReference>
<dbReference type="PROSITE" id="PS00662">
    <property type="entry name" value="T2SP_E"/>
    <property type="match status" value="1"/>
</dbReference>
<evidence type="ECO:0000256" key="3">
    <source>
        <dbReference type="ARBA" id="ARBA00022840"/>
    </source>
</evidence>
<dbReference type="SUPFAM" id="SSF52540">
    <property type="entry name" value="P-loop containing nucleoside triphosphate hydrolases"/>
    <property type="match status" value="1"/>
</dbReference>
<proteinExistence type="inferred from homology"/>
<reference evidence="5 6" key="1">
    <citation type="journal article" date="2016" name="Nat. Commun.">
        <title>Thousands of microbial genomes shed light on interconnected biogeochemical processes in an aquifer system.</title>
        <authorList>
            <person name="Anantharaman K."/>
            <person name="Brown C.T."/>
            <person name="Hug L.A."/>
            <person name="Sharon I."/>
            <person name="Castelle C.J."/>
            <person name="Probst A.J."/>
            <person name="Thomas B.C."/>
            <person name="Singh A."/>
            <person name="Wilkins M.J."/>
            <person name="Karaoz U."/>
            <person name="Brodie E.L."/>
            <person name="Williams K.H."/>
            <person name="Hubbard S.S."/>
            <person name="Banfield J.F."/>
        </authorList>
    </citation>
    <scope>NUCLEOTIDE SEQUENCE [LARGE SCALE GENOMIC DNA]</scope>
</reference>
<evidence type="ECO:0000259" key="4">
    <source>
        <dbReference type="PROSITE" id="PS00662"/>
    </source>
</evidence>
<dbReference type="Pfam" id="PF00437">
    <property type="entry name" value="T2SSE"/>
    <property type="match status" value="1"/>
</dbReference>